<dbReference type="PANTHER" id="PTHR43464">
    <property type="entry name" value="METHYLTRANSFERASE"/>
    <property type="match status" value="1"/>
</dbReference>
<organism evidence="4 5">
    <name type="scientific">Aeromicrobium ginsengisoli</name>
    <dbReference type="NCBI Taxonomy" id="363867"/>
    <lineage>
        <taxon>Bacteria</taxon>
        <taxon>Bacillati</taxon>
        <taxon>Actinomycetota</taxon>
        <taxon>Actinomycetes</taxon>
        <taxon>Propionibacteriales</taxon>
        <taxon>Nocardioidaceae</taxon>
        <taxon>Aeromicrobium</taxon>
    </lineage>
</organism>
<dbReference type="EMBL" id="SDPQ02000003">
    <property type="protein sequence ID" value="KAA1395865.1"/>
    <property type="molecule type" value="Genomic_DNA"/>
</dbReference>
<keyword evidence="3" id="KW-0949">S-adenosyl-L-methionine</keyword>
<gene>
    <name evidence="4" type="ORF">ESP70_017175</name>
</gene>
<dbReference type="GO" id="GO:0032259">
    <property type="term" value="P:methylation"/>
    <property type="evidence" value="ECO:0007669"/>
    <property type="project" value="UniProtKB-KW"/>
</dbReference>
<evidence type="ECO:0000256" key="1">
    <source>
        <dbReference type="ARBA" id="ARBA00022603"/>
    </source>
</evidence>
<proteinExistence type="predicted"/>
<dbReference type="InterPro" id="IPR008854">
    <property type="entry name" value="TPMT"/>
</dbReference>
<dbReference type="Pfam" id="PF05724">
    <property type="entry name" value="TPMT"/>
    <property type="match status" value="1"/>
</dbReference>
<sequence length="216" mass="23268">MSDPDARTRELAAAGEPTAWFEELYAEAADGLATVPWDREAPSQLVQEWVTARPDGSDRSAVVVGCGYGRDAELIARHGYRTTGFDISPTAIGAARQRHTGSPVDYQVADLFALPEEWRGAFDLVVESMNVQALPVALRRAAIAGVRSLVAPGGTLFVMAVARDDGEETDGPPWPLDRAEVETFGTGLVVRSLDRITDAVDPTISRWAAEFVREAG</sequence>
<dbReference type="GO" id="GO:0008757">
    <property type="term" value="F:S-adenosylmethionine-dependent methyltransferase activity"/>
    <property type="evidence" value="ECO:0007669"/>
    <property type="project" value="InterPro"/>
</dbReference>
<comment type="caution">
    <text evidence="4">The sequence shown here is derived from an EMBL/GenBank/DDBJ whole genome shotgun (WGS) entry which is preliminary data.</text>
</comment>
<evidence type="ECO:0000313" key="4">
    <source>
        <dbReference type="EMBL" id="KAA1395865.1"/>
    </source>
</evidence>
<dbReference type="CDD" id="cd02440">
    <property type="entry name" value="AdoMet_MTases"/>
    <property type="match status" value="1"/>
</dbReference>
<dbReference type="Gene3D" id="3.40.50.150">
    <property type="entry name" value="Vaccinia Virus protein VP39"/>
    <property type="match status" value="1"/>
</dbReference>
<dbReference type="AlphaFoldDB" id="A0A5M4FC40"/>
<keyword evidence="1 4" id="KW-0489">Methyltransferase</keyword>
<protein>
    <submittedName>
        <fullName evidence="4">Class I SAM-dependent methyltransferase</fullName>
    </submittedName>
</protein>
<dbReference type="Proteomes" id="UP000380867">
    <property type="component" value="Unassembled WGS sequence"/>
</dbReference>
<dbReference type="OrthoDB" id="189743at2"/>
<reference evidence="4" key="1">
    <citation type="submission" date="2019-09" db="EMBL/GenBank/DDBJ databases">
        <authorList>
            <person name="Li J."/>
        </authorList>
    </citation>
    <scope>NUCLEOTIDE SEQUENCE [LARGE SCALE GENOMIC DNA]</scope>
    <source>
        <strain evidence="4">JCM 14732</strain>
    </source>
</reference>
<keyword evidence="2" id="KW-0808">Transferase</keyword>
<name>A0A5M4FC40_9ACTN</name>
<evidence type="ECO:0000256" key="3">
    <source>
        <dbReference type="ARBA" id="ARBA00022691"/>
    </source>
</evidence>
<dbReference type="RefSeq" id="WP_149690514.1">
    <property type="nucleotide sequence ID" value="NZ_SDPQ02000003.1"/>
</dbReference>
<dbReference type="InterPro" id="IPR029063">
    <property type="entry name" value="SAM-dependent_MTases_sf"/>
</dbReference>
<accession>A0A5M4FC40</accession>
<dbReference type="PANTHER" id="PTHR43464:SF19">
    <property type="entry name" value="UBIQUINONE BIOSYNTHESIS O-METHYLTRANSFERASE, MITOCHONDRIAL"/>
    <property type="match status" value="1"/>
</dbReference>
<dbReference type="SUPFAM" id="SSF53335">
    <property type="entry name" value="S-adenosyl-L-methionine-dependent methyltransferases"/>
    <property type="match status" value="1"/>
</dbReference>
<evidence type="ECO:0000256" key="2">
    <source>
        <dbReference type="ARBA" id="ARBA00022679"/>
    </source>
</evidence>
<keyword evidence="5" id="KW-1185">Reference proteome</keyword>
<dbReference type="PROSITE" id="PS51585">
    <property type="entry name" value="SAM_MT_TPMT"/>
    <property type="match status" value="1"/>
</dbReference>
<evidence type="ECO:0000313" key="5">
    <source>
        <dbReference type="Proteomes" id="UP000380867"/>
    </source>
</evidence>